<keyword evidence="1" id="KW-1133">Transmembrane helix</keyword>
<dbReference type="Pfam" id="PF04235">
    <property type="entry name" value="DUF418"/>
    <property type="match status" value="1"/>
</dbReference>
<feature type="transmembrane region" description="Helical" evidence="1">
    <location>
        <begin position="102"/>
        <end position="124"/>
    </location>
</feature>
<comment type="caution">
    <text evidence="3">The sequence shown here is derived from an EMBL/GenBank/DDBJ whole genome shotgun (WGS) entry which is preliminary data.</text>
</comment>
<organism evidence="3 4">
    <name type="scientific">Actinomyces bouchesdurhonensis</name>
    <dbReference type="NCBI Taxonomy" id="1852361"/>
    <lineage>
        <taxon>Bacteria</taxon>
        <taxon>Bacillati</taxon>
        <taxon>Actinomycetota</taxon>
        <taxon>Actinomycetes</taxon>
        <taxon>Actinomycetales</taxon>
        <taxon>Actinomycetaceae</taxon>
        <taxon>Actinomyces</taxon>
    </lineage>
</organism>
<keyword evidence="1" id="KW-0812">Transmembrane</keyword>
<feature type="transmembrane region" description="Helical" evidence="1">
    <location>
        <begin position="61"/>
        <end position="82"/>
    </location>
</feature>
<dbReference type="AlphaFoldDB" id="A0A929RQ35"/>
<reference evidence="3" key="1">
    <citation type="submission" date="2020-04" db="EMBL/GenBank/DDBJ databases">
        <title>Deep metagenomics examines the oral microbiome during advanced dental caries in children, revealing novel taxa and co-occurrences with host molecules.</title>
        <authorList>
            <person name="Baker J.L."/>
            <person name="Morton J.T."/>
            <person name="Dinis M."/>
            <person name="Alvarez R."/>
            <person name="Tran N.C."/>
            <person name="Knight R."/>
            <person name="Edlund A."/>
        </authorList>
    </citation>
    <scope>NUCLEOTIDE SEQUENCE</scope>
    <source>
        <strain evidence="3">JCVI_30_bin.13</strain>
    </source>
</reference>
<feature type="transmembrane region" description="Helical" evidence="1">
    <location>
        <begin position="185"/>
        <end position="205"/>
    </location>
</feature>
<keyword evidence="1" id="KW-0472">Membrane</keyword>
<accession>A0A929RQ35</accession>
<evidence type="ECO:0000313" key="4">
    <source>
        <dbReference type="Proteomes" id="UP000759246"/>
    </source>
</evidence>
<feature type="non-terminal residue" evidence="3">
    <location>
        <position position="1"/>
    </location>
</feature>
<evidence type="ECO:0000256" key="1">
    <source>
        <dbReference type="SAM" id="Phobius"/>
    </source>
</evidence>
<evidence type="ECO:0000313" key="3">
    <source>
        <dbReference type="EMBL" id="MBF0966194.1"/>
    </source>
</evidence>
<sequence length="307" mass="31150">GRPMSLEYHSPMSVGATYPAMSFGVWLFATPFAAFTALVIPCVMIGVALQRWGALQDPHRHGCALGIFACGGLAVGALGAVPYALGELDWAHVGGAGWTFPLFHACGVAGACGWLALLALLGGGPRVDCGLSMMSGSSPAEELGVVRSFLSAIGRRSMTAYLAQTLLFVAVFACLGLAGVRSVGVVVSALIALAVWAVIGVGCVVSDGMGHTRGPAERLLRWLVARSAAVLPLPPVPMAPWGPVVPGVVPGGLVPGVVPGGLVPRVVPGVVPGGLVPPSGRVPLNGVGGARGVRGYYGPPENDRRSK</sequence>
<proteinExistence type="predicted"/>
<dbReference type="InterPro" id="IPR007349">
    <property type="entry name" value="DUF418"/>
</dbReference>
<dbReference type="EMBL" id="JABZGF010000062">
    <property type="protein sequence ID" value="MBF0966194.1"/>
    <property type="molecule type" value="Genomic_DNA"/>
</dbReference>
<feature type="domain" description="DUF418" evidence="2">
    <location>
        <begin position="50"/>
        <end position="225"/>
    </location>
</feature>
<feature type="transmembrane region" description="Helical" evidence="1">
    <location>
        <begin position="160"/>
        <end position="179"/>
    </location>
</feature>
<protein>
    <submittedName>
        <fullName evidence="3">DUF418 domain-containing protein</fullName>
    </submittedName>
</protein>
<evidence type="ECO:0000259" key="2">
    <source>
        <dbReference type="Pfam" id="PF04235"/>
    </source>
</evidence>
<feature type="transmembrane region" description="Helical" evidence="1">
    <location>
        <begin position="20"/>
        <end position="49"/>
    </location>
</feature>
<gene>
    <name evidence="3" type="ORF">HXK09_03335</name>
</gene>
<dbReference type="Proteomes" id="UP000759246">
    <property type="component" value="Unassembled WGS sequence"/>
</dbReference>
<name>A0A929RQ35_9ACTO</name>